<feature type="compositionally biased region" description="Gly residues" evidence="1">
    <location>
        <begin position="117"/>
        <end position="126"/>
    </location>
</feature>
<dbReference type="EMBL" id="JANIIK010000113">
    <property type="protein sequence ID" value="KAJ3591836.1"/>
    <property type="molecule type" value="Genomic_DNA"/>
</dbReference>
<organism evidence="2 3">
    <name type="scientific">Muraenolepis orangiensis</name>
    <name type="common">Patagonian moray cod</name>
    <dbReference type="NCBI Taxonomy" id="630683"/>
    <lineage>
        <taxon>Eukaryota</taxon>
        <taxon>Metazoa</taxon>
        <taxon>Chordata</taxon>
        <taxon>Craniata</taxon>
        <taxon>Vertebrata</taxon>
        <taxon>Euteleostomi</taxon>
        <taxon>Actinopterygii</taxon>
        <taxon>Neopterygii</taxon>
        <taxon>Teleostei</taxon>
        <taxon>Neoteleostei</taxon>
        <taxon>Acanthomorphata</taxon>
        <taxon>Zeiogadaria</taxon>
        <taxon>Gadariae</taxon>
        <taxon>Gadiformes</taxon>
        <taxon>Muraenolepidoidei</taxon>
        <taxon>Muraenolepididae</taxon>
        <taxon>Muraenolepis</taxon>
    </lineage>
</organism>
<keyword evidence="3" id="KW-1185">Reference proteome</keyword>
<accession>A0A9Q0ICK2</accession>
<proteinExistence type="predicted"/>
<evidence type="ECO:0000313" key="2">
    <source>
        <dbReference type="EMBL" id="KAJ3591836.1"/>
    </source>
</evidence>
<feature type="region of interest" description="Disordered" evidence="1">
    <location>
        <begin position="112"/>
        <end position="177"/>
    </location>
</feature>
<dbReference type="AlphaFoldDB" id="A0A9Q0ICK2"/>
<protein>
    <submittedName>
        <fullName evidence="2">Uncharacterized protein</fullName>
    </submittedName>
</protein>
<reference evidence="2" key="1">
    <citation type="submission" date="2022-07" db="EMBL/GenBank/DDBJ databases">
        <title>Chromosome-level genome of Muraenolepis orangiensis.</title>
        <authorList>
            <person name="Kim J."/>
        </authorList>
    </citation>
    <scope>NUCLEOTIDE SEQUENCE</scope>
    <source>
        <strain evidence="2">KU_S4_2022</strain>
        <tissue evidence="2">Muscle</tissue>
    </source>
</reference>
<evidence type="ECO:0000313" key="3">
    <source>
        <dbReference type="Proteomes" id="UP001148018"/>
    </source>
</evidence>
<evidence type="ECO:0000256" key="1">
    <source>
        <dbReference type="SAM" id="MobiDB-lite"/>
    </source>
</evidence>
<dbReference type="Proteomes" id="UP001148018">
    <property type="component" value="Unassembled WGS sequence"/>
</dbReference>
<comment type="caution">
    <text evidence="2">The sequence shown here is derived from an EMBL/GenBank/DDBJ whole genome shotgun (WGS) entry which is preliminary data.</text>
</comment>
<name>A0A9Q0ICK2_9TELE</name>
<gene>
    <name evidence="2" type="ORF">NHX12_006967</name>
</gene>
<sequence>MALPVRSNASVFLRFIEHVKCVSPGRRGLCTGDQVHGRPGLCTEDQWSFRDTVSPGSSGSPVGRCVLMHGSVKRALSLGPLTCPRVEQLEEWSEQGLGLVLILEIGTGARHRAQCGEPGGGLGGEGEPPEPSRRNQSYGDHPSGRGLQLGIQSRVRPDRPPLPPLRHGLMSRRSAGP</sequence>